<reference evidence="1 2" key="1">
    <citation type="submission" date="2014-04" db="EMBL/GenBank/DDBJ databases">
        <authorList>
            <consortium name="DOE Joint Genome Institute"/>
            <person name="Kuo A."/>
            <person name="Gay G."/>
            <person name="Dore J."/>
            <person name="Kohler A."/>
            <person name="Nagy L.G."/>
            <person name="Floudas D."/>
            <person name="Copeland A."/>
            <person name="Barry K.W."/>
            <person name="Cichocki N."/>
            <person name="Veneault-Fourrey C."/>
            <person name="LaButti K."/>
            <person name="Lindquist E.A."/>
            <person name="Lipzen A."/>
            <person name="Lundell T."/>
            <person name="Morin E."/>
            <person name="Murat C."/>
            <person name="Sun H."/>
            <person name="Tunlid A."/>
            <person name="Henrissat B."/>
            <person name="Grigoriev I.V."/>
            <person name="Hibbett D.S."/>
            <person name="Martin F."/>
            <person name="Nordberg H.P."/>
            <person name="Cantor M.N."/>
            <person name="Hua S.X."/>
        </authorList>
    </citation>
    <scope>NUCLEOTIDE SEQUENCE [LARGE SCALE GENOMIC DNA]</scope>
    <source>
        <strain evidence="2">h7</strain>
    </source>
</reference>
<protein>
    <recommendedName>
        <fullName evidence="3">SHSP domain-containing protein</fullName>
    </recommendedName>
</protein>
<evidence type="ECO:0000313" key="2">
    <source>
        <dbReference type="Proteomes" id="UP000053424"/>
    </source>
</evidence>
<accession>A0A0C3BVS5</accession>
<gene>
    <name evidence="1" type="ORF">M413DRAFT_72893</name>
</gene>
<sequence>MTLTSTSTKYTLSVLLPSNIQPEMVTISANKGDRLRIVADAFGGDECHYEWQISFPPYDIDMAAVYARFDPEGRLTLDVRRRIKVY</sequence>
<dbReference type="STRING" id="686832.A0A0C3BVS5"/>
<name>A0A0C3BVS5_HEBCY</name>
<keyword evidence="2" id="KW-1185">Reference proteome</keyword>
<dbReference type="HOGENOM" id="CLU_148795_2_0_1"/>
<dbReference type="AlphaFoldDB" id="A0A0C3BVS5"/>
<dbReference type="OrthoDB" id="3253535at2759"/>
<dbReference type="Proteomes" id="UP000053424">
    <property type="component" value="Unassembled WGS sequence"/>
</dbReference>
<evidence type="ECO:0000313" key="1">
    <source>
        <dbReference type="EMBL" id="KIM40725.1"/>
    </source>
</evidence>
<dbReference type="EMBL" id="KN831782">
    <property type="protein sequence ID" value="KIM40725.1"/>
    <property type="molecule type" value="Genomic_DNA"/>
</dbReference>
<proteinExistence type="predicted"/>
<evidence type="ECO:0008006" key="3">
    <source>
        <dbReference type="Google" id="ProtNLM"/>
    </source>
</evidence>
<reference evidence="2" key="2">
    <citation type="submission" date="2015-01" db="EMBL/GenBank/DDBJ databases">
        <title>Evolutionary Origins and Diversification of the Mycorrhizal Mutualists.</title>
        <authorList>
            <consortium name="DOE Joint Genome Institute"/>
            <consortium name="Mycorrhizal Genomics Consortium"/>
            <person name="Kohler A."/>
            <person name="Kuo A."/>
            <person name="Nagy L.G."/>
            <person name="Floudas D."/>
            <person name="Copeland A."/>
            <person name="Barry K.W."/>
            <person name="Cichocki N."/>
            <person name="Veneault-Fourrey C."/>
            <person name="LaButti K."/>
            <person name="Lindquist E.A."/>
            <person name="Lipzen A."/>
            <person name="Lundell T."/>
            <person name="Morin E."/>
            <person name="Murat C."/>
            <person name="Riley R."/>
            <person name="Ohm R."/>
            <person name="Sun H."/>
            <person name="Tunlid A."/>
            <person name="Henrissat B."/>
            <person name="Grigoriev I.V."/>
            <person name="Hibbett D.S."/>
            <person name="Martin F."/>
        </authorList>
    </citation>
    <scope>NUCLEOTIDE SEQUENCE [LARGE SCALE GENOMIC DNA]</scope>
    <source>
        <strain evidence="2">h7</strain>
    </source>
</reference>
<organism evidence="1 2">
    <name type="scientific">Hebeloma cylindrosporum</name>
    <dbReference type="NCBI Taxonomy" id="76867"/>
    <lineage>
        <taxon>Eukaryota</taxon>
        <taxon>Fungi</taxon>
        <taxon>Dikarya</taxon>
        <taxon>Basidiomycota</taxon>
        <taxon>Agaricomycotina</taxon>
        <taxon>Agaricomycetes</taxon>
        <taxon>Agaricomycetidae</taxon>
        <taxon>Agaricales</taxon>
        <taxon>Agaricineae</taxon>
        <taxon>Hymenogastraceae</taxon>
        <taxon>Hebeloma</taxon>
    </lineage>
</organism>